<gene>
    <name evidence="2" type="ORF">CHLRE_05g237250v5</name>
</gene>
<feature type="region of interest" description="Disordered" evidence="1">
    <location>
        <begin position="624"/>
        <end position="670"/>
    </location>
</feature>
<dbReference type="RefSeq" id="XP_001697736.2">
    <property type="nucleotide sequence ID" value="XM_001697684.2"/>
</dbReference>
<proteinExistence type="predicted"/>
<protein>
    <submittedName>
        <fullName evidence="2">Uncharacterized protein</fullName>
    </submittedName>
</protein>
<feature type="compositionally biased region" description="Low complexity" evidence="1">
    <location>
        <begin position="632"/>
        <end position="646"/>
    </location>
</feature>
<name>A0A2K3DSW3_CHLRE</name>
<accession>A0A2K3DSW3</accession>
<reference evidence="2 3" key="1">
    <citation type="journal article" date="2007" name="Science">
        <title>The Chlamydomonas genome reveals the evolution of key animal and plant functions.</title>
        <authorList>
            <person name="Merchant S.S."/>
            <person name="Prochnik S.E."/>
            <person name="Vallon O."/>
            <person name="Harris E.H."/>
            <person name="Karpowicz S.J."/>
            <person name="Witman G.B."/>
            <person name="Terry A."/>
            <person name="Salamov A."/>
            <person name="Fritz-Laylin L.K."/>
            <person name="Marechal-Drouard L."/>
            <person name="Marshall W.F."/>
            <person name="Qu L.H."/>
            <person name="Nelson D.R."/>
            <person name="Sanderfoot A.A."/>
            <person name="Spalding M.H."/>
            <person name="Kapitonov V.V."/>
            <person name="Ren Q."/>
            <person name="Ferris P."/>
            <person name="Lindquist E."/>
            <person name="Shapiro H."/>
            <person name="Lucas S.M."/>
            <person name="Grimwood J."/>
            <person name="Schmutz J."/>
            <person name="Cardol P."/>
            <person name="Cerutti H."/>
            <person name="Chanfreau G."/>
            <person name="Chen C.L."/>
            <person name="Cognat V."/>
            <person name="Croft M.T."/>
            <person name="Dent R."/>
            <person name="Dutcher S."/>
            <person name="Fernandez E."/>
            <person name="Fukuzawa H."/>
            <person name="Gonzalez-Ballester D."/>
            <person name="Gonzalez-Halphen D."/>
            <person name="Hallmann A."/>
            <person name="Hanikenne M."/>
            <person name="Hippler M."/>
            <person name="Inwood W."/>
            <person name="Jabbari K."/>
            <person name="Kalanon M."/>
            <person name="Kuras R."/>
            <person name="Lefebvre P.A."/>
            <person name="Lemaire S.D."/>
            <person name="Lobanov A.V."/>
            <person name="Lohr M."/>
            <person name="Manuell A."/>
            <person name="Meier I."/>
            <person name="Mets L."/>
            <person name="Mittag M."/>
            <person name="Mittelmeier T."/>
            <person name="Moroney J.V."/>
            <person name="Moseley J."/>
            <person name="Napoli C."/>
            <person name="Nedelcu A.M."/>
            <person name="Niyogi K."/>
            <person name="Novoselov S.V."/>
            <person name="Paulsen I.T."/>
            <person name="Pazour G."/>
            <person name="Purton S."/>
            <person name="Ral J.P."/>
            <person name="Riano-Pachon D.M."/>
            <person name="Riekhof W."/>
            <person name="Rymarquis L."/>
            <person name="Schroda M."/>
            <person name="Stern D."/>
            <person name="Umen J."/>
            <person name="Willows R."/>
            <person name="Wilson N."/>
            <person name="Zimmer S.L."/>
            <person name="Allmer J."/>
            <person name="Balk J."/>
            <person name="Bisova K."/>
            <person name="Chen C.J."/>
            <person name="Elias M."/>
            <person name="Gendler K."/>
            <person name="Hauser C."/>
            <person name="Lamb M.R."/>
            <person name="Ledford H."/>
            <person name="Long J.C."/>
            <person name="Minagawa J."/>
            <person name="Page M.D."/>
            <person name="Pan J."/>
            <person name="Pootakham W."/>
            <person name="Roje S."/>
            <person name="Rose A."/>
            <person name="Stahlberg E."/>
            <person name="Terauchi A.M."/>
            <person name="Yang P."/>
            <person name="Ball S."/>
            <person name="Bowler C."/>
            <person name="Dieckmann C.L."/>
            <person name="Gladyshev V.N."/>
            <person name="Green P."/>
            <person name="Jorgensen R."/>
            <person name="Mayfield S."/>
            <person name="Mueller-Roeber B."/>
            <person name="Rajamani S."/>
            <person name="Sayre R.T."/>
            <person name="Brokstein P."/>
            <person name="Dubchak I."/>
            <person name="Goodstein D."/>
            <person name="Hornick L."/>
            <person name="Huang Y.W."/>
            <person name="Jhaveri J."/>
            <person name="Luo Y."/>
            <person name="Martinez D."/>
            <person name="Ngau W.C."/>
            <person name="Otillar B."/>
            <person name="Poliakov A."/>
            <person name="Porter A."/>
            <person name="Szajkowski L."/>
            <person name="Werner G."/>
            <person name="Zhou K."/>
            <person name="Grigoriev I.V."/>
            <person name="Rokhsar D.S."/>
            <person name="Grossman A.R."/>
        </authorList>
    </citation>
    <scope>NUCLEOTIDE SEQUENCE [LARGE SCALE GENOMIC DNA]</scope>
    <source>
        <strain evidence="3">CC-503</strain>
    </source>
</reference>
<evidence type="ECO:0000313" key="2">
    <source>
        <dbReference type="EMBL" id="PNW83623.1"/>
    </source>
</evidence>
<evidence type="ECO:0000313" key="3">
    <source>
        <dbReference type="Proteomes" id="UP000006906"/>
    </source>
</evidence>
<dbReference type="GeneID" id="5723354"/>
<dbReference type="Gramene" id="PNW83623">
    <property type="protein sequence ID" value="PNW83623"/>
    <property type="gene ID" value="CHLRE_05g237250v5"/>
</dbReference>
<feature type="compositionally biased region" description="Gly residues" evidence="1">
    <location>
        <begin position="647"/>
        <end position="660"/>
    </location>
</feature>
<organism evidence="2 3">
    <name type="scientific">Chlamydomonas reinhardtii</name>
    <name type="common">Chlamydomonas smithii</name>
    <dbReference type="NCBI Taxonomy" id="3055"/>
    <lineage>
        <taxon>Eukaryota</taxon>
        <taxon>Viridiplantae</taxon>
        <taxon>Chlorophyta</taxon>
        <taxon>core chlorophytes</taxon>
        <taxon>Chlorophyceae</taxon>
        <taxon>CS clade</taxon>
        <taxon>Chlamydomonadales</taxon>
        <taxon>Chlamydomonadaceae</taxon>
        <taxon>Chlamydomonas</taxon>
    </lineage>
</organism>
<sequence length="739" mass="80420">MSAGSQRFDLERNAPKLQLRDWNDKDGKPTEQVWEISFPDGRPTQIYLDANSCQAVHRIRSWAATRCRRADQKGRISALRTLVVSGLIKTGKSYTLNEVVPAVLAEALAREPLGHRLKGIRVLRMNCMDLKRRNGAGALMYDLLSMIVEWAVQADVRVNDDEWRKAQAVLADGPSGISMDTRAGRAVAELFERGFQTPVLVLMDELQALLQPTTYDNAGGQEQLNRGDIAFIRDVVLRRLLINTPPHVLWAFTGSSIVWTSLAAMPVNGTAPLNQIKPVHLPASVPPHLMQELVVHSLQQLGLSEQQEQAVGQAEHQQLTALLERSGNSPALFTTMLELWADEETSVDITTFVGEFMTNKLFEEAVKEWNLALAHMSDEDRRRVLDLANVVLGAQVTGFPSRGIWRFLEPYMLKTDHGRYYLADPMQRLLLRSVIDRGGKLRTSFTGLGEGLTLVQLEWGWLILQLGEVADYLVGQRRPPKGFPSHVDGATELTAMLKEFATKAKLPGAKGVSTADRWGALPAFQKALESPYNKGSRAWYELGGKDNRLQSDLDYLVFFLRLCRNVLAHHWQQQGLVDILQVMMALPDMLGMSAGALAEQVRTCMSKLQPATIEAAAITAATAAEGEEERASAGSAPSAGSDLSAGSGSGSGGAGRGGDPASGRGTPAATGGCWPGSSCSKAHTALLSSSGALSAARRCLLLAGKAVVPHTRAMLPAPAVRRLNLMRVMTSAQAAVRFS</sequence>
<dbReference type="InParanoid" id="A0A2K3DSW3"/>
<evidence type="ECO:0000256" key="1">
    <source>
        <dbReference type="SAM" id="MobiDB-lite"/>
    </source>
</evidence>
<dbReference type="EMBL" id="CM008966">
    <property type="protein sequence ID" value="PNW83623.1"/>
    <property type="molecule type" value="Genomic_DNA"/>
</dbReference>
<dbReference type="Proteomes" id="UP000006906">
    <property type="component" value="Chromosome 5"/>
</dbReference>
<dbReference type="OrthoDB" id="537650at2759"/>
<dbReference type="AlphaFoldDB" id="A0A2K3DSW3"/>
<keyword evidence="3" id="KW-1185">Reference proteome</keyword>
<dbReference type="PaxDb" id="3055-EDO99888"/>
<dbReference type="KEGG" id="cre:CHLRE_05g237250v5"/>